<evidence type="ECO:0000313" key="2">
    <source>
        <dbReference type="Proteomes" id="UP000281553"/>
    </source>
</evidence>
<dbReference type="OrthoDB" id="6280617at2759"/>
<keyword evidence="2" id="KW-1185">Reference proteome</keyword>
<dbReference type="EMBL" id="UYRU01082778">
    <property type="protein sequence ID" value="VDN32836.1"/>
    <property type="molecule type" value="Genomic_DNA"/>
</dbReference>
<evidence type="ECO:0000313" key="1">
    <source>
        <dbReference type="EMBL" id="VDN32836.1"/>
    </source>
</evidence>
<name>A0A3P7QP66_DIBLA</name>
<dbReference type="Proteomes" id="UP000281553">
    <property type="component" value="Unassembled WGS sequence"/>
</dbReference>
<gene>
    <name evidence="1" type="ORF">DILT_LOCUS16079</name>
</gene>
<proteinExistence type="predicted"/>
<protein>
    <submittedName>
        <fullName evidence="1">Uncharacterized protein</fullName>
    </submittedName>
</protein>
<organism evidence="1 2">
    <name type="scientific">Dibothriocephalus latus</name>
    <name type="common">Fish tapeworm</name>
    <name type="synonym">Diphyllobothrium latum</name>
    <dbReference type="NCBI Taxonomy" id="60516"/>
    <lineage>
        <taxon>Eukaryota</taxon>
        <taxon>Metazoa</taxon>
        <taxon>Spiralia</taxon>
        <taxon>Lophotrochozoa</taxon>
        <taxon>Platyhelminthes</taxon>
        <taxon>Cestoda</taxon>
        <taxon>Eucestoda</taxon>
        <taxon>Diphyllobothriidea</taxon>
        <taxon>Diphyllobothriidae</taxon>
        <taxon>Dibothriocephalus</taxon>
    </lineage>
</organism>
<dbReference type="AlphaFoldDB" id="A0A3P7QP66"/>
<reference evidence="1 2" key="1">
    <citation type="submission" date="2018-11" db="EMBL/GenBank/DDBJ databases">
        <authorList>
            <consortium name="Pathogen Informatics"/>
        </authorList>
    </citation>
    <scope>NUCLEOTIDE SEQUENCE [LARGE SCALE GENOMIC DNA]</scope>
</reference>
<accession>A0A3P7QP66</accession>
<sequence length="328" mass="33879">MPQMMSSMCNLPPNEDSQLAVNDVLFEPLMPTTHATQQNMLVPTNYVPTLSRAFSMNNPFASTMANGNCSSGLQPPVVPMLLQQNAPPRNSSFPPLPTTLQCPTGLYPSATGSSTFPQLLPLPGNEGTLPLGQLPNLQLPNPLLDYSAQLFPNRLTTTNFLPCSGVIPAGAVFLDPTSINAAVNAMGTSISPQQCQSPSLGPGGITSHQTGTLKSDLISNANCQNGSSALPPFGHTNGSSKVGNLLPLIQTLPTPLLPPSSTAVCGGSLGVSNCTPSLQSPVAPTSLNVLSMPQMKISVPNLTNLGVQSPTSTVLAGKIPDSGSMSQA</sequence>